<dbReference type="OrthoDB" id="3183879at2"/>
<evidence type="ECO:0000256" key="3">
    <source>
        <dbReference type="ARBA" id="ARBA00023172"/>
    </source>
</evidence>
<organism evidence="7 8">
    <name type="scientific">Prauserella flavalba</name>
    <dbReference type="NCBI Taxonomy" id="1477506"/>
    <lineage>
        <taxon>Bacteria</taxon>
        <taxon>Bacillati</taxon>
        <taxon>Actinomycetota</taxon>
        <taxon>Actinomycetes</taxon>
        <taxon>Pseudonocardiales</taxon>
        <taxon>Pseudonocardiaceae</taxon>
        <taxon>Prauserella</taxon>
    </lineage>
</organism>
<feature type="domain" description="Core-binding (CB)" evidence="6">
    <location>
        <begin position="2"/>
        <end position="98"/>
    </location>
</feature>
<keyword evidence="3" id="KW-0233">DNA recombination</keyword>
<dbReference type="Gene3D" id="1.10.150.130">
    <property type="match status" value="1"/>
</dbReference>
<evidence type="ECO:0000256" key="2">
    <source>
        <dbReference type="ARBA" id="ARBA00023125"/>
    </source>
</evidence>
<comment type="caution">
    <text evidence="7">The sequence shown here is derived from an EMBL/GenBank/DDBJ whole genome shotgun (WGS) entry which is preliminary data.</text>
</comment>
<gene>
    <name evidence="7" type="ORF">BA062_38755</name>
</gene>
<dbReference type="PANTHER" id="PTHR30349:SF41">
    <property type="entry name" value="INTEGRASE_RECOMBINASE PROTEIN MJ0367-RELATED"/>
    <property type="match status" value="1"/>
</dbReference>
<dbReference type="GO" id="GO:0015074">
    <property type="term" value="P:DNA integration"/>
    <property type="evidence" value="ECO:0007669"/>
    <property type="project" value="InterPro"/>
</dbReference>
<dbReference type="Pfam" id="PF00589">
    <property type="entry name" value="Phage_integrase"/>
    <property type="match status" value="1"/>
</dbReference>
<evidence type="ECO:0000256" key="1">
    <source>
        <dbReference type="ARBA" id="ARBA00008857"/>
    </source>
</evidence>
<dbReference type="GO" id="GO:0006310">
    <property type="term" value="P:DNA recombination"/>
    <property type="evidence" value="ECO:0007669"/>
    <property type="project" value="UniProtKB-KW"/>
</dbReference>
<evidence type="ECO:0000313" key="8">
    <source>
        <dbReference type="Proteomes" id="UP000247892"/>
    </source>
</evidence>
<dbReference type="PANTHER" id="PTHR30349">
    <property type="entry name" value="PHAGE INTEGRASE-RELATED"/>
    <property type="match status" value="1"/>
</dbReference>
<dbReference type="SUPFAM" id="SSF56349">
    <property type="entry name" value="DNA breaking-rejoining enzymes"/>
    <property type="match status" value="1"/>
</dbReference>
<dbReference type="GO" id="GO:0003677">
    <property type="term" value="F:DNA binding"/>
    <property type="evidence" value="ECO:0007669"/>
    <property type="project" value="UniProtKB-UniRule"/>
</dbReference>
<dbReference type="PROSITE" id="PS51900">
    <property type="entry name" value="CB"/>
    <property type="match status" value="1"/>
</dbReference>
<reference evidence="7 8" key="1">
    <citation type="submission" date="2016-07" db="EMBL/GenBank/DDBJ databases">
        <title>Draft genome sequence of Prauserella sp. YIM 121212, isolated from alkaline soil.</title>
        <authorList>
            <person name="Ruckert C."/>
            <person name="Albersmeier A."/>
            <person name="Jiang C.-L."/>
            <person name="Jiang Y."/>
            <person name="Kalinowski J."/>
            <person name="Schneider O."/>
            <person name="Winkler A."/>
            <person name="Zotchev S.B."/>
        </authorList>
    </citation>
    <scope>NUCLEOTIDE SEQUENCE [LARGE SCALE GENOMIC DNA]</scope>
    <source>
        <strain evidence="7 8">YIM 121212</strain>
    </source>
</reference>
<sequence>MSPISALADDWSRSLRAAGKSDNTTDLYLRHVRYLTAWLEENGHPLDPAEIDRAVLETYVVELGNRRTRRNGREGEKVKPSYVSTQYRSLQQFWGWLEAEDEITDNPFHKMSPPHVPEQPVPVLPDNAIKALLATCQGRTFEQLRDTAIIRLFLDVGVRVSGMAGIQLDDLDFDTDTVRVVLKGGSDKVLPFGTKTSDALRRYRRARAKEPRADRYTALWLATRGRGPLTPGGIRQMLERRADDATLPDGVHPHLFRHFFAHTWLANGGQENDLMRLMGWRSRTMLGRYAASAADERAREAHKRAALGDRF</sequence>
<dbReference type="InterPro" id="IPR044068">
    <property type="entry name" value="CB"/>
</dbReference>
<dbReference type="InterPro" id="IPR050090">
    <property type="entry name" value="Tyrosine_recombinase_XerCD"/>
</dbReference>
<dbReference type="PROSITE" id="PS51898">
    <property type="entry name" value="TYR_RECOMBINASE"/>
    <property type="match status" value="1"/>
</dbReference>
<keyword evidence="8" id="KW-1185">Reference proteome</keyword>
<dbReference type="Proteomes" id="UP000247892">
    <property type="component" value="Unassembled WGS sequence"/>
</dbReference>
<dbReference type="RefSeq" id="WP_110344214.1">
    <property type="nucleotide sequence ID" value="NZ_MASU01000038.1"/>
</dbReference>
<evidence type="ECO:0000313" key="7">
    <source>
        <dbReference type="EMBL" id="PXY16501.1"/>
    </source>
</evidence>
<dbReference type="InterPro" id="IPR010998">
    <property type="entry name" value="Integrase_recombinase_N"/>
</dbReference>
<proteinExistence type="inferred from homology"/>
<evidence type="ECO:0000259" key="5">
    <source>
        <dbReference type="PROSITE" id="PS51898"/>
    </source>
</evidence>
<accession>A0A318LFD4</accession>
<evidence type="ECO:0000259" key="6">
    <source>
        <dbReference type="PROSITE" id="PS51900"/>
    </source>
</evidence>
<evidence type="ECO:0000256" key="4">
    <source>
        <dbReference type="PROSITE-ProRule" id="PRU01248"/>
    </source>
</evidence>
<feature type="domain" description="Tyr recombinase" evidence="5">
    <location>
        <begin position="118"/>
        <end position="303"/>
    </location>
</feature>
<name>A0A318LFD4_9PSEU</name>
<keyword evidence="2 4" id="KW-0238">DNA-binding</keyword>
<dbReference type="AlphaFoldDB" id="A0A318LFD4"/>
<comment type="similarity">
    <text evidence="1">Belongs to the 'phage' integrase family.</text>
</comment>
<dbReference type="EMBL" id="MASU01000038">
    <property type="protein sequence ID" value="PXY16501.1"/>
    <property type="molecule type" value="Genomic_DNA"/>
</dbReference>
<dbReference type="InterPro" id="IPR013762">
    <property type="entry name" value="Integrase-like_cat_sf"/>
</dbReference>
<protein>
    <recommendedName>
        <fullName evidence="9">Integrase</fullName>
    </recommendedName>
</protein>
<dbReference type="InterPro" id="IPR002104">
    <property type="entry name" value="Integrase_catalytic"/>
</dbReference>
<dbReference type="InterPro" id="IPR011010">
    <property type="entry name" value="DNA_brk_join_enz"/>
</dbReference>
<dbReference type="Gene3D" id="1.10.443.10">
    <property type="entry name" value="Intergrase catalytic core"/>
    <property type="match status" value="1"/>
</dbReference>
<evidence type="ECO:0008006" key="9">
    <source>
        <dbReference type="Google" id="ProtNLM"/>
    </source>
</evidence>